<feature type="transmembrane region" description="Helical" evidence="17">
    <location>
        <begin position="216"/>
        <end position="240"/>
    </location>
</feature>
<keyword evidence="9" id="KW-1278">Translocase</keyword>
<keyword evidence="5 17" id="KW-0813">Transport</keyword>
<dbReference type="Pfam" id="PF06455">
    <property type="entry name" value="NADH5_C"/>
    <property type="match status" value="1"/>
</dbReference>
<dbReference type="InterPro" id="IPR001750">
    <property type="entry name" value="ND/Mrp_TM"/>
</dbReference>
<reference evidence="21" key="1">
    <citation type="journal article" date="2022" name="Polar Biol.">
        <title>Mitochondrial genomes provide insight into interfamilial relationships within Pycnogonida.</title>
        <authorList>
            <person name="Zehnpfennig J.R."/>
            <person name="Varney R.M."/>
            <person name="Halanych K.M."/>
            <person name="Mahon A.R."/>
        </authorList>
    </citation>
    <scope>NUCLEOTIDE SEQUENCE</scope>
</reference>
<comment type="similarity">
    <text evidence="17">Belongs to the complex I subunit 5 family.</text>
</comment>
<dbReference type="GO" id="GO:0005743">
    <property type="term" value="C:mitochondrial inner membrane"/>
    <property type="evidence" value="ECO:0007669"/>
    <property type="project" value="UniProtKB-SubCell"/>
</dbReference>
<keyword evidence="15 17" id="KW-0472">Membrane</keyword>
<evidence type="ECO:0000259" key="18">
    <source>
        <dbReference type="Pfam" id="PF00361"/>
    </source>
</evidence>
<protein>
    <recommendedName>
        <fullName evidence="4 17">NADH-ubiquinone oxidoreductase chain 5</fullName>
        <ecNumber evidence="3 17">7.1.1.2</ecNumber>
    </recommendedName>
</protein>
<gene>
    <name evidence="21" type="primary">nad5</name>
</gene>
<feature type="transmembrane region" description="Helical" evidence="17">
    <location>
        <begin position="492"/>
        <end position="511"/>
    </location>
</feature>
<evidence type="ECO:0000256" key="9">
    <source>
        <dbReference type="ARBA" id="ARBA00022967"/>
    </source>
</evidence>
<dbReference type="InterPro" id="IPR010934">
    <property type="entry name" value="NADH_DH_su5_C"/>
</dbReference>
<evidence type="ECO:0000256" key="11">
    <source>
        <dbReference type="ARBA" id="ARBA00022989"/>
    </source>
</evidence>
<feature type="transmembrane region" description="Helical" evidence="17">
    <location>
        <begin position="246"/>
        <end position="264"/>
    </location>
</feature>
<feature type="domain" description="NADH-Ubiquinone oxidoreductase (complex I) chain 5 N-terminal" evidence="19">
    <location>
        <begin position="45"/>
        <end position="92"/>
    </location>
</feature>
<dbReference type="EMBL" id="OK649922">
    <property type="protein sequence ID" value="UZA61242.1"/>
    <property type="molecule type" value="Genomic_DNA"/>
</dbReference>
<keyword evidence="7 17" id="KW-0812">Transmembrane</keyword>
<name>A0A9E7V7A1_9CHEL</name>
<comment type="function">
    <text evidence="17">Core subunit of the mitochondrial membrane respiratory chain NADH dehydrogenase (Complex I) which catalyzes electron transfer from NADH through the respiratory chain, using ubiquinone as an electron acceptor. Essential for the catalytic activity and assembly of complex I.</text>
</comment>
<keyword evidence="12 17" id="KW-0520">NAD</keyword>
<keyword evidence="14 17" id="KW-0496">Mitochondrion</keyword>
<dbReference type="GO" id="GO:0008137">
    <property type="term" value="F:NADH dehydrogenase (ubiquinone) activity"/>
    <property type="evidence" value="ECO:0007669"/>
    <property type="project" value="UniProtKB-EC"/>
</dbReference>
<evidence type="ECO:0000259" key="19">
    <source>
        <dbReference type="Pfam" id="PF00662"/>
    </source>
</evidence>
<evidence type="ECO:0000256" key="13">
    <source>
        <dbReference type="ARBA" id="ARBA00023075"/>
    </source>
</evidence>
<feature type="transmembrane region" description="Helical" evidence="17">
    <location>
        <begin position="448"/>
        <end position="471"/>
    </location>
</feature>
<evidence type="ECO:0000256" key="12">
    <source>
        <dbReference type="ARBA" id="ARBA00023027"/>
    </source>
</evidence>
<feature type="transmembrane region" description="Helical" evidence="17">
    <location>
        <begin position="6"/>
        <end position="26"/>
    </location>
</feature>
<evidence type="ECO:0000256" key="15">
    <source>
        <dbReference type="ARBA" id="ARBA00023136"/>
    </source>
</evidence>
<evidence type="ECO:0000256" key="6">
    <source>
        <dbReference type="ARBA" id="ARBA00022660"/>
    </source>
</evidence>
<feature type="transmembrane region" description="Helical" evidence="17">
    <location>
        <begin position="380"/>
        <end position="402"/>
    </location>
</feature>
<evidence type="ECO:0000256" key="7">
    <source>
        <dbReference type="ARBA" id="ARBA00022692"/>
    </source>
</evidence>
<geneLocation type="mitochondrion" evidence="21"/>
<feature type="transmembrane region" description="Helical" evidence="17">
    <location>
        <begin position="423"/>
        <end position="442"/>
    </location>
</feature>
<feature type="transmembrane region" description="Helical" evidence="17">
    <location>
        <begin position="154"/>
        <end position="174"/>
    </location>
</feature>
<feature type="transmembrane region" description="Helical" evidence="17">
    <location>
        <begin position="89"/>
        <end position="108"/>
    </location>
</feature>
<comment type="subcellular location">
    <subcellularLocation>
        <location evidence="2">Mitochondrion inner membrane</location>
        <topology evidence="2">Multi-pass membrane protein</topology>
    </subcellularLocation>
</comment>
<comment type="catalytic activity">
    <reaction evidence="16 17">
        <text>a ubiquinone + NADH + 5 H(+)(in) = a ubiquinol + NAD(+) + 4 H(+)(out)</text>
        <dbReference type="Rhea" id="RHEA:29091"/>
        <dbReference type="Rhea" id="RHEA-COMP:9565"/>
        <dbReference type="Rhea" id="RHEA-COMP:9566"/>
        <dbReference type="ChEBI" id="CHEBI:15378"/>
        <dbReference type="ChEBI" id="CHEBI:16389"/>
        <dbReference type="ChEBI" id="CHEBI:17976"/>
        <dbReference type="ChEBI" id="CHEBI:57540"/>
        <dbReference type="ChEBI" id="CHEBI:57945"/>
        <dbReference type="EC" id="7.1.1.2"/>
    </reaction>
</comment>
<feature type="transmembrane region" description="Helical" evidence="17">
    <location>
        <begin position="552"/>
        <end position="569"/>
    </location>
</feature>
<dbReference type="Pfam" id="PF00361">
    <property type="entry name" value="Proton_antipo_M"/>
    <property type="match status" value="1"/>
</dbReference>
<proteinExistence type="inferred from homology"/>
<evidence type="ECO:0000256" key="17">
    <source>
        <dbReference type="RuleBase" id="RU003404"/>
    </source>
</evidence>
<keyword evidence="6" id="KW-0679">Respiratory chain</keyword>
<dbReference type="PANTHER" id="PTHR42829">
    <property type="entry name" value="NADH-UBIQUINONE OXIDOREDUCTASE CHAIN 5"/>
    <property type="match status" value="1"/>
</dbReference>
<keyword evidence="8" id="KW-0999">Mitochondrion inner membrane</keyword>
<evidence type="ECO:0000256" key="14">
    <source>
        <dbReference type="ARBA" id="ARBA00023128"/>
    </source>
</evidence>
<dbReference type="InterPro" id="IPR001516">
    <property type="entry name" value="Proton_antipo_N"/>
</dbReference>
<accession>A0A9E7V7A1</accession>
<evidence type="ECO:0000256" key="1">
    <source>
        <dbReference type="ARBA" id="ARBA00003257"/>
    </source>
</evidence>
<evidence type="ECO:0000256" key="3">
    <source>
        <dbReference type="ARBA" id="ARBA00012944"/>
    </source>
</evidence>
<dbReference type="PANTHER" id="PTHR42829:SF2">
    <property type="entry name" value="NADH-UBIQUINONE OXIDOREDUCTASE CHAIN 5"/>
    <property type="match status" value="1"/>
</dbReference>
<evidence type="ECO:0000256" key="4">
    <source>
        <dbReference type="ARBA" id="ARBA00021096"/>
    </source>
</evidence>
<keyword evidence="11 17" id="KW-1133">Transmembrane helix</keyword>
<keyword evidence="10" id="KW-0249">Electron transport</keyword>
<dbReference type="EC" id="7.1.1.2" evidence="3 17"/>
<dbReference type="InterPro" id="IPR003945">
    <property type="entry name" value="NU5C-like"/>
</dbReference>
<evidence type="ECO:0000256" key="2">
    <source>
        <dbReference type="ARBA" id="ARBA00004448"/>
    </source>
</evidence>
<feature type="transmembrane region" description="Helical" evidence="17">
    <location>
        <begin position="63"/>
        <end position="82"/>
    </location>
</feature>
<feature type="transmembrane region" description="Helical" evidence="17">
    <location>
        <begin position="342"/>
        <end position="360"/>
    </location>
</feature>
<feature type="transmembrane region" description="Helical" evidence="17">
    <location>
        <begin position="180"/>
        <end position="204"/>
    </location>
</feature>
<sequence length="570" mass="65880">MLSLKLNLYRLLSLMMLNFSLFLFLLSMNFMLNEKIMFLNYEIMNFSSIEWSLMLFIDKYSLMFNSLVLYISGVIMLYSEYYMDSEKSFYEFILLKLLFVMSMIILIYSGNLLMILLGWDGLGLISFLLVIFYQNKSSLSGGLLTVLSNRVGDSFMILSFGLMYMYSDFMFFSMNISSESLMIMLMLLIMSMTKSAQLPFSAWLPSAMSAPTPVSALVHSSTLVTAGVYLLSRFSVLLMSTNVNELLFFISVVTMTMSSISAYFEFDYKKIVALSTLSQMSVMMMSLSVGLLSLTYFHLFVHALFKSMMFLCVGGMIYQGFGNQDMRMSGSNQIFNSISSSVMVLSLMSLSGMIFLSGYYSKDLILESYFTSDINIVMSLMLIISTFCTLMYSYRMCLYIYMNSFKGNSIVKFMEEFQLIQSLIFLSIGVLSSGVIMSWMLLPKPVIIFLSVQLKLMILMIIPISMIYQFLMMSWKLKSYKMMKGMNFFKQMWFISMISGQYSGILFMKLYSYNFKIFDKGIMELLVGKEIYKLKDSLTKKSSWSKYFKLEIYFINFLCIFLSVIIFLYI</sequence>
<evidence type="ECO:0000259" key="20">
    <source>
        <dbReference type="Pfam" id="PF06455"/>
    </source>
</evidence>
<dbReference type="AlphaFoldDB" id="A0A9E7V7A1"/>
<feature type="transmembrane region" description="Helical" evidence="17">
    <location>
        <begin position="271"/>
        <end position="297"/>
    </location>
</feature>
<organism evidence="21">
    <name type="scientific">Anoplodactylus australis</name>
    <dbReference type="NCBI Taxonomy" id="2992006"/>
    <lineage>
        <taxon>Eukaryota</taxon>
        <taxon>Metazoa</taxon>
        <taxon>Ecdysozoa</taxon>
        <taxon>Arthropoda</taxon>
        <taxon>Chelicerata</taxon>
        <taxon>Pycnogonida</taxon>
        <taxon>Pantopoda</taxon>
        <taxon>Phoxichilidiidae</taxon>
        <taxon>Anoplodactylus</taxon>
    </lineage>
</organism>
<dbReference type="PRINTS" id="PR01434">
    <property type="entry name" value="NADHDHGNASE5"/>
</dbReference>
<dbReference type="Pfam" id="PF00662">
    <property type="entry name" value="Proton_antipo_N"/>
    <property type="match status" value="1"/>
</dbReference>
<comment type="function">
    <text evidence="1">Core subunit of the mitochondrial membrane respiratory chain NADH dehydrogenase (Complex I) that is believed to belong to the minimal assembly required for catalysis. Complex I functions in the transfer of electrons from NADH to the respiratory chain. The immediate electron acceptor for the enzyme is believed to be ubiquinone.</text>
</comment>
<evidence type="ECO:0000256" key="8">
    <source>
        <dbReference type="ARBA" id="ARBA00022792"/>
    </source>
</evidence>
<feature type="domain" description="NADH:quinone oxidoreductase/Mrp antiporter transmembrane" evidence="18">
    <location>
        <begin position="109"/>
        <end position="385"/>
    </location>
</feature>
<feature type="transmembrane region" description="Helical" evidence="17">
    <location>
        <begin position="114"/>
        <end position="133"/>
    </location>
</feature>
<evidence type="ECO:0000256" key="10">
    <source>
        <dbReference type="ARBA" id="ARBA00022982"/>
    </source>
</evidence>
<evidence type="ECO:0000313" key="21">
    <source>
        <dbReference type="EMBL" id="UZA61242.1"/>
    </source>
</evidence>
<dbReference type="GO" id="GO:0003954">
    <property type="term" value="F:NADH dehydrogenase activity"/>
    <property type="evidence" value="ECO:0007669"/>
    <property type="project" value="TreeGrafter"/>
</dbReference>
<dbReference type="GO" id="GO:0042773">
    <property type="term" value="P:ATP synthesis coupled electron transport"/>
    <property type="evidence" value="ECO:0007669"/>
    <property type="project" value="InterPro"/>
</dbReference>
<evidence type="ECO:0000256" key="5">
    <source>
        <dbReference type="ARBA" id="ARBA00022448"/>
    </source>
</evidence>
<dbReference type="GO" id="GO:0015990">
    <property type="term" value="P:electron transport coupled proton transport"/>
    <property type="evidence" value="ECO:0007669"/>
    <property type="project" value="TreeGrafter"/>
</dbReference>
<keyword evidence="13 17" id="KW-0830">Ubiquinone</keyword>
<evidence type="ECO:0000256" key="16">
    <source>
        <dbReference type="ARBA" id="ARBA00049551"/>
    </source>
</evidence>
<feature type="domain" description="NADH dehydrogenase subunit 5 C-terminal" evidence="20">
    <location>
        <begin position="392"/>
        <end position="567"/>
    </location>
</feature>